<protein>
    <recommendedName>
        <fullName evidence="2">DUF3800 domain-containing protein</fullName>
    </recommendedName>
</protein>
<reference evidence="1" key="1">
    <citation type="submission" date="2020-02" db="EMBL/GenBank/DDBJ databases">
        <authorList>
            <person name="Meier V. D."/>
        </authorList>
    </citation>
    <scope>NUCLEOTIDE SEQUENCE</scope>
    <source>
        <strain evidence="1">AVDCRST_MAG89</strain>
    </source>
</reference>
<proteinExistence type="predicted"/>
<accession>A0A6J4MSP6</accession>
<dbReference type="InterPro" id="IPR024524">
    <property type="entry name" value="DUF3800"/>
</dbReference>
<dbReference type="Pfam" id="PF12686">
    <property type="entry name" value="DUF3800"/>
    <property type="match status" value="1"/>
</dbReference>
<organism evidence="1">
    <name type="scientific">uncultured Gemmatimonadota bacterium</name>
    <dbReference type="NCBI Taxonomy" id="203437"/>
    <lineage>
        <taxon>Bacteria</taxon>
        <taxon>Pseudomonadati</taxon>
        <taxon>Gemmatimonadota</taxon>
        <taxon>environmental samples</taxon>
    </lineage>
</organism>
<dbReference type="AlphaFoldDB" id="A0A6J4MSP6"/>
<evidence type="ECO:0008006" key="2">
    <source>
        <dbReference type="Google" id="ProtNLM"/>
    </source>
</evidence>
<dbReference type="EMBL" id="CADCTV010000858">
    <property type="protein sequence ID" value="CAA9366090.1"/>
    <property type="molecule type" value="Genomic_DNA"/>
</dbReference>
<evidence type="ECO:0000313" key="1">
    <source>
        <dbReference type="EMBL" id="CAA9366090.1"/>
    </source>
</evidence>
<gene>
    <name evidence="1" type="ORF">AVDCRST_MAG89-4106</name>
</gene>
<name>A0A6J4MSP6_9BACT</name>
<sequence length="260" mass="29575">MRLYYVDESGNTGLNLDSPDQPVHWVVALEFTPPAVKAIQAEMLGLASRIFGARARNPEFEFHGADIFQGRGDCSRLSVTERVGLYAELLSLVGKHGCSLFVQGIDKAGLRARSVASGEPPLHPHRLAFMYLLERIDESLERAQPEGSAEPLYGLIVADEQKEMDREIVQRFADWRDSGTRFGHRERELRYLLDTIHYVPSHDSWLIQLVDCVAYVRSRYGRVLREKGADEELYSASERAMVGLWREYCANKVESDECWP</sequence>